<reference evidence="4" key="2">
    <citation type="submission" date="2016-03" db="EMBL/GenBank/DDBJ databases">
        <authorList>
            <person name="Ploux O."/>
        </authorList>
    </citation>
    <scope>NUCLEOTIDE SEQUENCE</scope>
    <source>
        <strain evidence="4">NBRC 105008</strain>
    </source>
</reference>
<evidence type="ECO:0000256" key="1">
    <source>
        <dbReference type="ARBA" id="ARBA00022729"/>
    </source>
</evidence>
<keyword evidence="7" id="KW-1185">Reference proteome</keyword>
<evidence type="ECO:0000313" key="6">
    <source>
        <dbReference type="Proteomes" id="UP000093226"/>
    </source>
</evidence>
<dbReference type="PANTHER" id="PTHR15337">
    <property type="entry name" value="ANTERIOR GRADIENT PROTEIN-RELATED"/>
    <property type="match status" value="1"/>
</dbReference>
<evidence type="ECO:0000259" key="2">
    <source>
        <dbReference type="PROSITE" id="PS51352"/>
    </source>
</evidence>
<dbReference type="Proteomes" id="UP000182367">
    <property type="component" value="Unassembled WGS sequence"/>
</dbReference>
<gene>
    <name evidence="4" type="ORF">FBGL_05110</name>
    <name evidence="3" type="ORF">FGL01_25590</name>
    <name evidence="5" type="ORF">SAMN05192550_2803</name>
</gene>
<dbReference type="PROSITE" id="PS51352">
    <property type="entry name" value="THIOREDOXIN_2"/>
    <property type="match status" value="1"/>
</dbReference>
<proteinExistence type="predicted"/>
<feature type="domain" description="Thioredoxin" evidence="2">
    <location>
        <begin position="1"/>
        <end position="140"/>
    </location>
</feature>
<dbReference type="AlphaFoldDB" id="A0A1B9DSR2"/>
<protein>
    <submittedName>
        <fullName evidence="4">Thiol-disulfide isomerase</fullName>
    </submittedName>
    <submittedName>
        <fullName evidence="5">Thioredoxin-like</fullName>
    </submittedName>
</protein>
<sequence>MKFIAILLLFLVPSRWETNFETAQKAAKEKNQLILLNFSGSDWCIPCIAMHREYFDSPVFTEMADKNLVMVNVDFPRKKKNEPAADIVKRNEILAEKYNKEGSFPLTLLLNSDGKVIKSWIGKPKISVEQWTQEIKTICDAQK</sequence>
<dbReference type="EMBL" id="FNEO01000007">
    <property type="protein sequence ID" value="SDJ80388.1"/>
    <property type="molecule type" value="Genomic_DNA"/>
</dbReference>
<evidence type="ECO:0000313" key="4">
    <source>
        <dbReference type="EMBL" id="OCB72704.1"/>
    </source>
</evidence>
<evidence type="ECO:0000313" key="5">
    <source>
        <dbReference type="EMBL" id="SDJ80388.1"/>
    </source>
</evidence>
<dbReference type="Pfam" id="PF13899">
    <property type="entry name" value="Thioredoxin_7"/>
    <property type="match status" value="1"/>
</dbReference>
<dbReference type="RefSeq" id="WP_066326006.1">
    <property type="nucleotide sequence ID" value="NZ_BJVF01000006.1"/>
</dbReference>
<keyword evidence="1" id="KW-0732">Signal</keyword>
<comment type="caution">
    <text evidence="4">The sequence shown here is derived from an EMBL/GenBank/DDBJ whole genome shotgun (WGS) entry which is preliminary data.</text>
</comment>
<dbReference type="PANTHER" id="PTHR15337:SF11">
    <property type="entry name" value="THIOREDOXIN DOMAIN-CONTAINING PROTEIN"/>
    <property type="match status" value="1"/>
</dbReference>
<dbReference type="OrthoDB" id="981626at2"/>
<dbReference type="InterPro" id="IPR036249">
    <property type="entry name" value="Thioredoxin-like_sf"/>
</dbReference>
<dbReference type="Proteomes" id="UP000093226">
    <property type="component" value="Unassembled WGS sequence"/>
</dbReference>
<dbReference type="Proteomes" id="UP000321579">
    <property type="component" value="Unassembled WGS sequence"/>
</dbReference>
<reference evidence="6" key="1">
    <citation type="submission" date="2016-03" db="EMBL/GenBank/DDBJ databases">
        <title>Draft genome sequence of Paenibacillus glacialis DSM 22343.</title>
        <authorList>
            <person name="Shin S.-K."/>
            <person name="Yi H."/>
        </authorList>
    </citation>
    <scope>NUCLEOTIDE SEQUENCE [LARGE SCALE GENOMIC DNA]</scope>
    <source>
        <strain evidence="6">NBRC 105008</strain>
    </source>
</reference>
<evidence type="ECO:0000313" key="7">
    <source>
        <dbReference type="Proteomes" id="UP000182367"/>
    </source>
</evidence>
<dbReference type="Gene3D" id="3.40.30.10">
    <property type="entry name" value="Glutaredoxin"/>
    <property type="match status" value="1"/>
</dbReference>
<dbReference type="EMBL" id="LVEO01000012">
    <property type="protein sequence ID" value="OCB72704.1"/>
    <property type="molecule type" value="Genomic_DNA"/>
</dbReference>
<dbReference type="EMBL" id="BJVF01000006">
    <property type="protein sequence ID" value="GEL11820.1"/>
    <property type="molecule type" value="Genomic_DNA"/>
</dbReference>
<accession>A0A1B9DSR2</accession>
<dbReference type="GO" id="GO:0016853">
    <property type="term" value="F:isomerase activity"/>
    <property type="evidence" value="ECO:0007669"/>
    <property type="project" value="UniProtKB-KW"/>
</dbReference>
<dbReference type="SUPFAM" id="SSF52833">
    <property type="entry name" value="Thioredoxin-like"/>
    <property type="match status" value="1"/>
</dbReference>
<evidence type="ECO:0000313" key="8">
    <source>
        <dbReference type="Proteomes" id="UP000321579"/>
    </source>
</evidence>
<dbReference type="InterPro" id="IPR013766">
    <property type="entry name" value="Thioredoxin_domain"/>
</dbReference>
<organism evidence="4 6">
    <name type="scientific">Flavobacterium glycines</name>
    <dbReference type="NCBI Taxonomy" id="551990"/>
    <lineage>
        <taxon>Bacteria</taxon>
        <taxon>Pseudomonadati</taxon>
        <taxon>Bacteroidota</taxon>
        <taxon>Flavobacteriia</taxon>
        <taxon>Flavobacteriales</taxon>
        <taxon>Flavobacteriaceae</taxon>
        <taxon>Flavobacterium</taxon>
    </lineage>
</organism>
<reference evidence="3 8" key="4">
    <citation type="submission" date="2019-07" db="EMBL/GenBank/DDBJ databases">
        <title>Whole genome shotgun sequence of Flavobacterium glycines NBRC 105008.</title>
        <authorList>
            <person name="Hosoyama A."/>
            <person name="Uohara A."/>
            <person name="Ohji S."/>
            <person name="Ichikawa N."/>
        </authorList>
    </citation>
    <scope>NUCLEOTIDE SEQUENCE [LARGE SCALE GENOMIC DNA]</scope>
    <source>
        <strain evidence="3 8">NBRC 105008</strain>
    </source>
</reference>
<evidence type="ECO:0000313" key="3">
    <source>
        <dbReference type="EMBL" id="GEL11820.1"/>
    </source>
</evidence>
<dbReference type="STRING" id="551990.SAMN05192550_2803"/>
<keyword evidence="4" id="KW-0413">Isomerase</keyword>
<name>A0A1B9DSR2_9FLAO</name>
<dbReference type="InterPro" id="IPR051099">
    <property type="entry name" value="AGR/TXD"/>
</dbReference>
<reference evidence="5 7" key="3">
    <citation type="submission" date="2016-10" db="EMBL/GenBank/DDBJ databases">
        <authorList>
            <person name="Varghese N."/>
            <person name="Submissions S."/>
        </authorList>
    </citation>
    <scope>NUCLEOTIDE SEQUENCE [LARGE SCALE GENOMIC DNA]</scope>
    <source>
        <strain evidence="5 7">Gm-149</strain>
    </source>
</reference>